<dbReference type="RefSeq" id="XP_043002088.1">
    <property type="nucleotide sequence ID" value="XM_043160132.1"/>
</dbReference>
<comment type="caution">
    <text evidence="1">The sequence shown here is derived from an EMBL/GenBank/DDBJ whole genome shotgun (WGS) entry which is preliminary data.</text>
</comment>
<gene>
    <name evidence="1" type="ORF">E1B28_003166</name>
</gene>
<proteinExistence type="predicted"/>
<dbReference type="OrthoDB" id="2899726at2759"/>
<evidence type="ECO:0000313" key="2">
    <source>
        <dbReference type="Proteomes" id="UP001049176"/>
    </source>
</evidence>
<dbReference type="AlphaFoldDB" id="A0A9P7RLC8"/>
<dbReference type="Proteomes" id="UP001049176">
    <property type="component" value="Chromosome 11"/>
</dbReference>
<protein>
    <submittedName>
        <fullName evidence="1">Uncharacterized protein</fullName>
    </submittedName>
</protein>
<dbReference type="KEGG" id="more:E1B28_003166"/>
<accession>A0A9P7RLC8</accession>
<dbReference type="GeneID" id="66072242"/>
<reference evidence="1" key="1">
    <citation type="journal article" date="2021" name="Genome Biol. Evol.">
        <title>The assembled and annotated genome of the fairy-ring fungus Marasmius oreades.</title>
        <authorList>
            <person name="Hiltunen M."/>
            <person name="Ament-Velasquez S.L."/>
            <person name="Johannesson H."/>
        </authorList>
    </citation>
    <scope>NUCLEOTIDE SEQUENCE</scope>
    <source>
        <strain evidence="1">03SP1</strain>
    </source>
</reference>
<sequence>MITFDIHADRYLTEEEIMVISKYAFKVERLIVNPTSYRYLPSMIFSQLQHVSFPRLSQFDYLVDSVPGSLLHVTRKVDENDPFKVPEVNRRYKIQWEHWQFGTITELTWRFLYSDNQPYYMELWRILDRCKTSLEAMEYQGSNLPCEADDQLQEMIVFPKLRSLVWGYTEDLLPIVYLVQAPRLRELTIRNIVDCPSTPDMNYYPKKFLEDDSFSRVNLLRNFLVLHHDHVSRLQAVHLYGCRLDYVTLQALLTLSSDLRTLTLYAINPEGERPHYFDALLTQDKDRDCLTTLTISPATKDLTVYLQKRKSVLENCIVTACGYDQLLSGEEHSVEREETANKNQSATRFSPRALTRCVKNLSVMEEPVEHECVPVRPCIQPLVDGIWIGLSLDSPEDRRSWRTKMAHGPFRNVGKLEV</sequence>
<name>A0A9P7RLC8_9AGAR</name>
<organism evidence="1 2">
    <name type="scientific">Marasmius oreades</name>
    <name type="common">fairy-ring Marasmius</name>
    <dbReference type="NCBI Taxonomy" id="181124"/>
    <lineage>
        <taxon>Eukaryota</taxon>
        <taxon>Fungi</taxon>
        <taxon>Dikarya</taxon>
        <taxon>Basidiomycota</taxon>
        <taxon>Agaricomycotina</taxon>
        <taxon>Agaricomycetes</taxon>
        <taxon>Agaricomycetidae</taxon>
        <taxon>Agaricales</taxon>
        <taxon>Marasmiineae</taxon>
        <taxon>Marasmiaceae</taxon>
        <taxon>Marasmius</taxon>
    </lineage>
</organism>
<keyword evidence="2" id="KW-1185">Reference proteome</keyword>
<evidence type="ECO:0000313" key="1">
    <source>
        <dbReference type="EMBL" id="KAG7085617.1"/>
    </source>
</evidence>
<dbReference type="EMBL" id="CM032191">
    <property type="protein sequence ID" value="KAG7085617.1"/>
    <property type="molecule type" value="Genomic_DNA"/>
</dbReference>